<evidence type="ECO:0000313" key="2">
    <source>
        <dbReference type="EMBL" id="CDX17833.1"/>
    </source>
</evidence>
<proteinExistence type="predicted"/>
<evidence type="ECO:0000256" key="1">
    <source>
        <dbReference type="SAM" id="MobiDB-lite"/>
    </source>
</evidence>
<sequence>MEASLDREILALLVESYCGPDRRVLSCFRTGTAVVEGPIRSRPTGEFDATLGKDQSDTVAPFRNPYKHDAHLLQRWPNAAPAQHVRARGQTFGRDNQQPPGGNRCLIQP</sequence>
<protein>
    <submittedName>
        <fullName evidence="2">Uncharacterized protein</fullName>
    </submittedName>
</protein>
<feature type="region of interest" description="Disordered" evidence="1">
    <location>
        <begin position="81"/>
        <end position="109"/>
    </location>
</feature>
<dbReference type="EMBL" id="CCNB01000003">
    <property type="protein sequence ID" value="CDX17833.1"/>
    <property type="molecule type" value="Genomic_DNA"/>
</dbReference>
<accession>A0A090DN73</accession>
<reference evidence="2 3" key="1">
    <citation type="submission" date="2014-08" db="EMBL/GenBank/DDBJ databases">
        <authorList>
            <person name="Moulin Lionel"/>
        </authorList>
    </citation>
    <scope>NUCLEOTIDE SEQUENCE [LARGE SCALE GENOMIC DNA]</scope>
</reference>
<organism evidence="2 3">
    <name type="scientific">Mesorhizobium plurifarium</name>
    <dbReference type="NCBI Taxonomy" id="69974"/>
    <lineage>
        <taxon>Bacteria</taxon>
        <taxon>Pseudomonadati</taxon>
        <taxon>Pseudomonadota</taxon>
        <taxon>Alphaproteobacteria</taxon>
        <taxon>Hyphomicrobiales</taxon>
        <taxon>Phyllobacteriaceae</taxon>
        <taxon>Mesorhizobium</taxon>
    </lineage>
</organism>
<name>A0A090DN73_MESPL</name>
<evidence type="ECO:0000313" key="3">
    <source>
        <dbReference type="Proteomes" id="UP000046373"/>
    </source>
</evidence>
<gene>
    <name evidence="2" type="ORF">MPLDJ20_110139</name>
</gene>
<dbReference type="Proteomes" id="UP000046373">
    <property type="component" value="Unassembled WGS sequence"/>
</dbReference>
<dbReference type="AlphaFoldDB" id="A0A090DN73"/>